<gene>
    <name evidence="1" type="ORF">DWY25_08795</name>
</gene>
<organism evidence="1 2">
    <name type="scientific">Holdemania filiformis</name>
    <dbReference type="NCBI Taxonomy" id="61171"/>
    <lineage>
        <taxon>Bacteria</taxon>
        <taxon>Bacillati</taxon>
        <taxon>Bacillota</taxon>
        <taxon>Erysipelotrichia</taxon>
        <taxon>Erysipelotrichales</taxon>
        <taxon>Erysipelotrichaceae</taxon>
        <taxon>Holdemania</taxon>
    </lineage>
</organism>
<keyword evidence="2" id="KW-1185">Reference proteome</keyword>
<evidence type="ECO:0000313" key="2">
    <source>
        <dbReference type="Proteomes" id="UP000284178"/>
    </source>
</evidence>
<dbReference type="Proteomes" id="UP000284178">
    <property type="component" value="Unassembled WGS sequence"/>
</dbReference>
<accession>A0A412G159</accession>
<comment type="caution">
    <text evidence="1">The sequence shown here is derived from an EMBL/GenBank/DDBJ whole genome shotgun (WGS) entry which is preliminary data.</text>
</comment>
<dbReference type="AlphaFoldDB" id="A0A412G159"/>
<dbReference type="GeneID" id="83015500"/>
<sequence>MEKKTVQDYIDIINQKKWDAHNIQWLYIDINAKELMTEVEPKVNNLTACCKAMIEIMLEGDRFMELPKVKTKIGGALTVRYYCDNLSPERRKYSEVNQ</sequence>
<proteinExistence type="predicted"/>
<evidence type="ECO:0000313" key="1">
    <source>
        <dbReference type="EMBL" id="RGR74164.1"/>
    </source>
</evidence>
<name>A0A412G159_9FIRM</name>
<dbReference type="EMBL" id="QRUP01000009">
    <property type="protein sequence ID" value="RGR74164.1"/>
    <property type="molecule type" value="Genomic_DNA"/>
</dbReference>
<dbReference type="RefSeq" id="WP_072685011.1">
    <property type="nucleotide sequence ID" value="NZ_CABJCV010000009.1"/>
</dbReference>
<reference evidence="1 2" key="1">
    <citation type="submission" date="2018-08" db="EMBL/GenBank/DDBJ databases">
        <title>A genome reference for cultivated species of the human gut microbiota.</title>
        <authorList>
            <person name="Zou Y."/>
            <person name="Xue W."/>
            <person name="Luo G."/>
        </authorList>
    </citation>
    <scope>NUCLEOTIDE SEQUENCE [LARGE SCALE GENOMIC DNA]</scope>
    <source>
        <strain evidence="1 2">AF24-29</strain>
    </source>
</reference>
<protein>
    <submittedName>
        <fullName evidence="1">Uncharacterized protein</fullName>
    </submittedName>
</protein>